<proteinExistence type="predicted"/>
<evidence type="ECO:0000259" key="1">
    <source>
        <dbReference type="Pfam" id="PF08279"/>
    </source>
</evidence>
<comment type="caution">
    <text evidence="3">The sequence shown here is derived from an EMBL/GenBank/DDBJ whole genome shotgun (WGS) entry which is preliminary data.</text>
</comment>
<dbReference type="InterPro" id="IPR013196">
    <property type="entry name" value="HTH_11"/>
</dbReference>
<dbReference type="Pfam" id="PF08279">
    <property type="entry name" value="HTH_11"/>
    <property type="match status" value="1"/>
</dbReference>
<evidence type="ECO:0000259" key="2">
    <source>
        <dbReference type="Pfam" id="PF13280"/>
    </source>
</evidence>
<dbReference type="InterPro" id="IPR036388">
    <property type="entry name" value="WH-like_DNA-bd_sf"/>
</dbReference>
<sequence length="227" mass="25934">MRTLRLFQILDFLRARSQPVSSVKLSDALGVSQRTIYRDIATLMAIGAPIQGEPGIGYQLQSGFFLPPLDFTEDELDALVMGMRLLMSRSDKTTQEAAERVLGKVNSISTSNTHLIERPLLAVGKHDSTSWFNAEAIGMLRHAIQKRAVLKIEYIDLNNSMSERHIRSVGLTIFESSWLLTAWCELRQDFRNFRVDRIAKIEDVNRRFRLEKGKRFSDYLDKLVSAE</sequence>
<dbReference type="SUPFAM" id="SSF46785">
    <property type="entry name" value="Winged helix' DNA-binding domain"/>
    <property type="match status" value="1"/>
</dbReference>
<protein>
    <submittedName>
        <fullName evidence="3">Helix-turn-helix transcriptional regulator</fullName>
    </submittedName>
</protein>
<dbReference type="InterPro" id="IPR051534">
    <property type="entry name" value="CBASS_pafABC_assoc_protein"/>
</dbReference>
<dbReference type="PANTHER" id="PTHR34580:SF3">
    <property type="entry name" value="PROTEIN PAFB"/>
    <property type="match status" value="1"/>
</dbReference>
<organism evidence="3 4">
    <name type="scientific">Glaciecola siphonariae</name>
    <dbReference type="NCBI Taxonomy" id="521012"/>
    <lineage>
        <taxon>Bacteria</taxon>
        <taxon>Pseudomonadati</taxon>
        <taxon>Pseudomonadota</taxon>
        <taxon>Gammaproteobacteria</taxon>
        <taxon>Alteromonadales</taxon>
        <taxon>Alteromonadaceae</taxon>
        <taxon>Glaciecola</taxon>
    </lineage>
</organism>
<dbReference type="Proteomes" id="UP001595897">
    <property type="component" value="Unassembled WGS sequence"/>
</dbReference>
<dbReference type="Pfam" id="PF13280">
    <property type="entry name" value="WYL"/>
    <property type="match status" value="1"/>
</dbReference>
<dbReference type="InterPro" id="IPR036390">
    <property type="entry name" value="WH_DNA-bd_sf"/>
</dbReference>
<gene>
    <name evidence="3" type="ORF">ACFO4O_02280</name>
</gene>
<dbReference type="InterPro" id="IPR026881">
    <property type="entry name" value="WYL_dom"/>
</dbReference>
<dbReference type="PROSITE" id="PS52050">
    <property type="entry name" value="WYL"/>
    <property type="match status" value="1"/>
</dbReference>
<dbReference type="PANTHER" id="PTHR34580">
    <property type="match status" value="1"/>
</dbReference>
<reference evidence="4" key="1">
    <citation type="journal article" date="2019" name="Int. J. Syst. Evol. Microbiol.">
        <title>The Global Catalogue of Microorganisms (GCM) 10K type strain sequencing project: providing services to taxonomists for standard genome sequencing and annotation.</title>
        <authorList>
            <consortium name="The Broad Institute Genomics Platform"/>
            <consortium name="The Broad Institute Genome Sequencing Center for Infectious Disease"/>
            <person name="Wu L."/>
            <person name="Ma J."/>
        </authorList>
    </citation>
    <scope>NUCLEOTIDE SEQUENCE [LARGE SCALE GENOMIC DNA]</scope>
    <source>
        <strain evidence="4">KACC 12507</strain>
    </source>
</reference>
<keyword evidence="4" id="KW-1185">Reference proteome</keyword>
<accession>A0ABV9LT31</accession>
<dbReference type="RefSeq" id="WP_382405687.1">
    <property type="nucleotide sequence ID" value="NZ_JBHSGU010000002.1"/>
</dbReference>
<evidence type="ECO:0000313" key="3">
    <source>
        <dbReference type="EMBL" id="MFC4698986.1"/>
    </source>
</evidence>
<dbReference type="Gene3D" id="1.10.10.10">
    <property type="entry name" value="Winged helix-like DNA-binding domain superfamily/Winged helix DNA-binding domain"/>
    <property type="match status" value="1"/>
</dbReference>
<feature type="domain" description="Helix-turn-helix type 11" evidence="1">
    <location>
        <begin position="5"/>
        <end position="59"/>
    </location>
</feature>
<dbReference type="EMBL" id="JBHSGU010000002">
    <property type="protein sequence ID" value="MFC4698986.1"/>
    <property type="molecule type" value="Genomic_DNA"/>
</dbReference>
<name>A0ABV9LT31_9ALTE</name>
<evidence type="ECO:0000313" key="4">
    <source>
        <dbReference type="Proteomes" id="UP001595897"/>
    </source>
</evidence>
<feature type="domain" description="WYL" evidence="2">
    <location>
        <begin position="136"/>
        <end position="202"/>
    </location>
</feature>